<dbReference type="Proteomes" id="UP001519272">
    <property type="component" value="Unassembled WGS sequence"/>
</dbReference>
<keyword evidence="2" id="KW-1185">Reference proteome</keyword>
<dbReference type="EMBL" id="JAGGKG010000005">
    <property type="protein sequence ID" value="MBP1904786.1"/>
    <property type="molecule type" value="Genomic_DNA"/>
</dbReference>
<proteinExistence type="predicted"/>
<gene>
    <name evidence="1" type="ORF">J2Z32_001410</name>
</gene>
<protein>
    <recommendedName>
        <fullName evidence="3">Adhesin domain-containing protein</fullName>
    </recommendedName>
</protein>
<organism evidence="1 2">
    <name type="scientific">Paenibacillus turicensis</name>
    <dbReference type="NCBI Taxonomy" id="160487"/>
    <lineage>
        <taxon>Bacteria</taxon>
        <taxon>Bacillati</taxon>
        <taxon>Bacillota</taxon>
        <taxon>Bacilli</taxon>
        <taxon>Bacillales</taxon>
        <taxon>Paenibacillaceae</taxon>
        <taxon>Paenibacillus</taxon>
    </lineage>
</organism>
<evidence type="ECO:0000313" key="2">
    <source>
        <dbReference type="Proteomes" id="UP001519272"/>
    </source>
</evidence>
<name>A0ABS4FQG6_9BACL</name>
<sequence>MNKGNKLKLSMIVIISVLMVLFIGGMKLGAHSGEKQEPPFSTSTENKTLTKKLQLNDADKLLISVEVKAGGIKILEGKSSKLVADFDPQFYEVEIKQSHQEWKINVKGKKTKMASNYVKLSIPNHPNSIKANVIEGSLLYDIPENGKSDLDITAEDSSLSFSSTNKYKYNNISVTALEKEFIEDSHILYPYYFNKIDEKLSYKNDNATSNIDIVLAGFTNVTFK</sequence>
<evidence type="ECO:0000313" key="1">
    <source>
        <dbReference type="EMBL" id="MBP1904786.1"/>
    </source>
</evidence>
<dbReference type="RefSeq" id="WP_210088459.1">
    <property type="nucleotide sequence ID" value="NZ_JAGGKG010000005.1"/>
</dbReference>
<accession>A0ABS4FQG6</accession>
<reference evidence="1 2" key="1">
    <citation type="submission" date="2021-03" db="EMBL/GenBank/DDBJ databases">
        <title>Genomic Encyclopedia of Type Strains, Phase IV (KMG-IV): sequencing the most valuable type-strain genomes for metagenomic binning, comparative biology and taxonomic classification.</title>
        <authorList>
            <person name="Goeker M."/>
        </authorList>
    </citation>
    <scope>NUCLEOTIDE SEQUENCE [LARGE SCALE GENOMIC DNA]</scope>
    <source>
        <strain evidence="1 2">DSM 14349</strain>
    </source>
</reference>
<comment type="caution">
    <text evidence="1">The sequence shown here is derived from an EMBL/GenBank/DDBJ whole genome shotgun (WGS) entry which is preliminary data.</text>
</comment>
<evidence type="ECO:0008006" key="3">
    <source>
        <dbReference type="Google" id="ProtNLM"/>
    </source>
</evidence>